<evidence type="ECO:0000256" key="1">
    <source>
        <dbReference type="ARBA" id="ARBA00000632"/>
    </source>
</evidence>
<dbReference type="GO" id="GO:0003796">
    <property type="term" value="F:lysozyme activity"/>
    <property type="evidence" value="ECO:0007669"/>
    <property type="project" value="UniProtKB-EC"/>
</dbReference>
<dbReference type="SUPFAM" id="SSF53955">
    <property type="entry name" value="Lysozyme-like"/>
    <property type="match status" value="1"/>
</dbReference>
<dbReference type="InterPro" id="IPR002196">
    <property type="entry name" value="Glyco_hydro_24"/>
</dbReference>
<evidence type="ECO:0000256" key="6">
    <source>
        <dbReference type="RuleBase" id="RU003788"/>
    </source>
</evidence>
<dbReference type="InterPro" id="IPR043688">
    <property type="entry name" value="SAR_endolysin-like"/>
</dbReference>
<dbReference type="GO" id="GO:0016998">
    <property type="term" value="P:cell wall macromolecule catabolic process"/>
    <property type="evidence" value="ECO:0007669"/>
    <property type="project" value="InterPro"/>
</dbReference>
<dbReference type="InterPro" id="IPR034690">
    <property type="entry name" value="Endolysin_T4_type"/>
</dbReference>
<dbReference type="OrthoDB" id="8141296at2"/>
<evidence type="ECO:0000313" key="7">
    <source>
        <dbReference type="EMBL" id="SEG15261.1"/>
    </source>
</evidence>
<dbReference type="InterPro" id="IPR023346">
    <property type="entry name" value="Lysozyme-like_dom_sf"/>
</dbReference>
<keyword evidence="2 6" id="KW-0929">Antimicrobial</keyword>
<keyword evidence="5 6" id="KW-0326">Glycosidase</keyword>
<dbReference type="GO" id="GO:0031640">
    <property type="term" value="P:killing of cells of another organism"/>
    <property type="evidence" value="ECO:0007669"/>
    <property type="project" value="UniProtKB-KW"/>
</dbReference>
<dbReference type="InterPro" id="IPR023347">
    <property type="entry name" value="Lysozyme_dom_sf"/>
</dbReference>
<accession>A0A1H5XU66</accession>
<organism evidence="7 8">
    <name type="scientific">Marinobacterium lutimaris</name>
    <dbReference type="NCBI Taxonomy" id="568106"/>
    <lineage>
        <taxon>Bacteria</taxon>
        <taxon>Pseudomonadati</taxon>
        <taxon>Pseudomonadota</taxon>
        <taxon>Gammaproteobacteria</taxon>
        <taxon>Oceanospirillales</taxon>
        <taxon>Oceanospirillaceae</taxon>
        <taxon>Marinobacterium</taxon>
    </lineage>
</organism>
<dbReference type="PANTHER" id="PTHR38107">
    <property type="match status" value="1"/>
</dbReference>
<keyword evidence="4 6" id="KW-0378">Hydrolase</keyword>
<evidence type="ECO:0000256" key="5">
    <source>
        <dbReference type="ARBA" id="ARBA00023295"/>
    </source>
</evidence>
<dbReference type="HAMAP" id="MF_04110">
    <property type="entry name" value="ENDOLYSIN_T4"/>
    <property type="match status" value="1"/>
</dbReference>
<evidence type="ECO:0000256" key="3">
    <source>
        <dbReference type="ARBA" id="ARBA00022638"/>
    </source>
</evidence>
<dbReference type="EC" id="3.2.1.17" evidence="6"/>
<dbReference type="Proteomes" id="UP000236745">
    <property type="component" value="Unassembled WGS sequence"/>
</dbReference>
<dbReference type="GO" id="GO:0009253">
    <property type="term" value="P:peptidoglycan catabolic process"/>
    <property type="evidence" value="ECO:0007669"/>
    <property type="project" value="InterPro"/>
</dbReference>
<gene>
    <name evidence="7" type="ORF">SAMN05444390_1011506</name>
</gene>
<comment type="similarity">
    <text evidence="6">Belongs to the glycosyl hydrolase 24 family.</text>
</comment>
<sequence length="160" mass="17427">MMKPRAFIAAVALAVGLVASYEGKELKAYRDPVGIPTICFGHIRDVQMGDTATIPECAQLLSAEVLDYADAVDRMFTVELSTEEFAAYTSWTYNVGIGAASTSTLRRLANAGLRSDACRELDRWVYAGGKKWPGLVNRRADERDLCLSGLESSDVIATNQ</sequence>
<dbReference type="EMBL" id="FNVQ01000001">
    <property type="protein sequence ID" value="SEG15261.1"/>
    <property type="molecule type" value="Genomic_DNA"/>
</dbReference>
<name>A0A1H5XU66_9GAMM</name>
<proteinExistence type="inferred from homology"/>
<dbReference type="GO" id="GO:0042742">
    <property type="term" value="P:defense response to bacterium"/>
    <property type="evidence" value="ECO:0007669"/>
    <property type="project" value="UniProtKB-KW"/>
</dbReference>
<reference evidence="7 8" key="1">
    <citation type="submission" date="2016-10" db="EMBL/GenBank/DDBJ databases">
        <authorList>
            <person name="de Groot N.N."/>
        </authorList>
    </citation>
    <scope>NUCLEOTIDE SEQUENCE [LARGE SCALE GENOMIC DNA]</scope>
    <source>
        <strain evidence="7 8">DSM 22012</strain>
    </source>
</reference>
<protein>
    <recommendedName>
        <fullName evidence="6">Lysozyme</fullName>
        <ecNumber evidence="6">3.2.1.17</ecNumber>
    </recommendedName>
</protein>
<evidence type="ECO:0000256" key="2">
    <source>
        <dbReference type="ARBA" id="ARBA00022529"/>
    </source>
</evidence>
<dbReference type="PANTHER" id="PTHR38107:SF3">
    <property type="entry name" value="LYSOZYME RRRD-RELATED"/>
    <property type="match status" value="1"/>
</dbReference>
<dbReference type="InterPro" id="IPR051018">
    <property type="entry name" value="Bacteriophage_GH24"/>
</dbReference>
<evidence type="ECO:0000313" key="8">
    <source>
        <dbReference type="Proteomes" id="UP000236745"/>
    </source>
</evidence>
<evidence type="ECO:0000256" key="4">
    <source>
        <dbReference type="ARBA" id="ARBA00022801"/>
    </source>
</evidence>
<keyword evidence="3 6" id="KW-0081">Bacteriolytic enzyme</keyword>
<dbReference type="AlphaFoldDB" id="A0A1H5XU66"/>
<dbReference type="Gene3D" id="1.10.530.40">
    <property type="match status" value="1"/>
</dbReference>
<dbReference type="HAMAP" id="MF_04136">
    <property type="entry name" value="SAR_ENDOLYSIN"/>
    <property type="match status" value="1"/>
</dbReference>
<dbReference type="CDD" id="cd16900">
    <property type="entry name" value="endolysin_R21-like"/>
    <property type="match status" value="1"/>
</dbReference>
<comment type="catalytic activity">
    <reaction evidence="1 6">
        <text>Hydrolysis of (1-&gt;4)-beta-linkages between N-acetylmuramic acid and N-acetyl-D-glucosamine residues in a peptidoglycan and between N-acetyl-D-glucosamine residues in chitodextrins.</text>
        <dbReference type="EC" id="3.2.1.17"/>
    </reaction>
</comment>
<keyword evidence="8" id="KW-1185">Reference proteome</keyword>
<dbReference type="Pfam" id="PF00959">
    <property type="entry name" value="Phage_lysozyme"/>
    <property type="match status" value="1"/>
</dbReference>
<dbReference type="RefSeq" id="WP_104002404.1">
    <property type="nucleotide sequence ID" value="NZ_FNVQ01000001.1"/>
</dbReference>